<keyword evidence="1" id="KW-0863">Zinc-finger</keyword>
<gene>
    <name evidence="4" type="primary">RE1_284</name>
    <name evidence="4" type="ORF">CK203_037833</name>
</gene>
<dbReference type="InterPro" id="IPR013103">
    <property type="entry name" value="RVT_2"/>
</dbReference>
<protein>
    <submittedName>
        <fullName evidence="4">Retrovirus-related Pol polyprotein from transposon RE1</fullName>
    </submittedName>
</protein>
<proteinExistence type="predicted"/>
<evidence type="ECO:0000313" key="4">
    <source>
        <dbReference type="EMBL" id="RVW94294.1"/>
    </source>
</evidence>
<accession>A0A438IC84</accession>
<evidence type="ECO:0000259" key="3">
    <source>
        <dbReference type="PROSITE" id="PS50158"/>
    </source>
</evidence>
<dbReference type="GO" id="GO:0008270">
    <property type="term" value="F:zinc ion binding"/>
    <property type="evidence" value="ECO:0007669"/>
    <property type="project" value="UniProtKB-KW"/>
</dbReference>
<feature type="domain" description="CCHC-type" evidence="3">
    <location>
        <begin position="89"/>
        <end position="102"/>
    </location>
</feature>
<organism evidence="4 5">
    <name type="scientific">Vitis vinifera</name>
    <name type="common">Grape</name>
    <dbReference type="NCBI Taxonomy" id="29760"/>
    <lineage>
        <taxon>Eukaryota</taxon>
        <taxon>Viridiplantae</taxon>
        <taxon>Streptophyta</taxon>
        <taxon>Embryophyta</taxon>
        <taxon>Tracheophyta</taxon>
        <taxon>Spermatophyta</taxon>
        <taxon>Magnoliopsida</taxon>
        <taxon>eudicotyledons</taxon>
        <taxon>Gunneridae</taxon>
        <taxon>Pentapetalae</taxon>
        <taxon>rosids</taxon>
        <taxon>Vitales</taxon>
        <taxon>Vitaceae</taxon>
        <taxon>Viteae</taxon>
        <taxon>Vitis</taxon>
    </lineage>
</organism>
<name>A0A438IC84_VITVI</name>
<sequence>MNLIITIISSSGSIVVLMVAFVVVIVAMVFVEMARMIDMVLGSVIILVKLTILNLTIRGRHLSFTNLAEVQTRINVVQGARRDSNRPTCHLCGREGHVAIRCYHRTKLQGGYCYKGNLAMDCIGWSCLTTTPPQSSFNLFGSSAVQSINPLHPHQALLVQVKRIIKVWKTILILLVYIDDILITGNDPVKMKKIIESLNAQLTLKNLISLSYFLGFEAHRTKSGIYLIQKKYMTDLLSKANMLNAKSNPTPMCQGTKFTLLIMIYLNNQLCIGPSLELCNT</sequence>
<evidence type="ECO:0000256" key="2">
    <source>
        <dbReference type="SAM" id="Phobius"/>
    </source>
</evidence>
<evidence type="ECO:0000313" key="5">
    <source>
        <dbReference type="Proteomes" id="UP000288805"/>
    </source>
</evidence>
<comment type="caution">
    <text evidence="4">The sequence shown here is derived from an EMBL/GenBank/DDBJ whole genome shotgun (WGS) entry which is preliminary data.</text>
</comment>
<dbReference type="SUPFAM" id="SSF56672">
    <property type="entry name" value="DNA/RNA polymerases"/>
    <property type="match status" value="1"/>
</dbReference>
<keyword evidence="1" id="KW-0862">Zinc</keyword>
<keyword evidence="1" id="KW-0479">Metal-binding</keyword>
<dbReference type="InterPro" id="IPR001878">
    <property type="entry name" value="Znf_CCHC"/>
</dbReference>
<dbReference type="InterPro" id="IPR043502">
    <property type="entry name" value="DNA/RNA_pol_sf"/>
</dbReference>
<dbReference type="Pfam" id="PF07727">
    <property type="entry name" value="RVT_2"/>
    <property type="match status" value="1"/>
</dbReference>
<reference evidence="4 5" key="1">
    <citation type="journal article" date="2018" name="PLoS Genet.">
        <title>Population sequencing reveals clonal diversity and ancestral inbreeding in the grapevine cultivar Chardonnay.</title>
        <authorList>
            <person name="Roach M.J."/>
            <person name="Johnson D.L."/>
            <person name="Bohlmann J."/>
            <person name="van Vuuren H.J."/>
            <person name="Jones S.J."/>
            <person name="Pretorius I.S."/>
            <person name="Schmidt S.A."/>
            <person name="Borneman A.R."/>
        </authorList>
    </citation>
    <scope>NUCLEOTIDE SEQUENCE [LARGE SCALE GENOMIC DNA]</scope>
    <source>
        <strain evidence="5">cv. Chardonnay</strain>
        <tissue evidence="4">Leaf</tissue>
    </source>
</reference>
<keyword evidence="2" id="KW-1133">Transmembrane helix</keyword>
<evidence type="ECO:0000256" key="1">
    <source>
        <dbReference type="PROSITE-ProRule" id="PRU00047"/>
    </source>
</evidence>
<keyword evidence="2" id="KW-0472">Membrane</keyword>
<dbReference type="GO" id="GO:0003676">
    <property type="term" value="F:nucleic acid binding"/>
    <property type="evidence" value="ECO:0007669"/>
    <property type="project" value="InterPro"/>
</dbReference>
<keyword evidence="2" id="KW-0812">Transmembrane</keyword>
<dbReference type="AlphaFoldDB" id="A0A438IC84"/>
<dbReference type="EMBL" id="QGNW01000122">
    <property type="protein sequence ID" value="RVW94294.1"/>
    <property type="molecule type" value="Genomic_DNA"/>
</dbReference>
<feature type="transmembrane region" description="Helical" evidence="2">
    <location>
        <begin position="37"/>
        <end position="57"/>
    </location>
</feature>
<feature type="transmembrane region" description="Helical" evidence="2">
    <location>
        <begin position="12"/>
        <end position="31"/>
    </location>
</feature>
<dbReference type="Proteomes" id="UP000288805">
    <property type="component" value="Unassembled WGS sequence"/>
</dbReference>
<dbReference type="PROSITE" id="PS50158">
    <property type="entry name" value="ZF_CCHC"/>
    <property type="match status" value="1"/>
</dbReference>